<dbReference type="OrthoDB" id="9785549at2"/>
<dbReference type="EMBL" id="FNRF01000004">
    <property type="protein sequence ID" value="SEA68491.1"/>
    <property type="molecule type" value="Genomic_DNA"/>
</dbReference>
<dbReference type="Gene3D" id="3.40.830.10">
    <property type="entry name" value="LigB-like"/>
    <property type="match status" value="1"/>
</dbReference>
<dbReference type="Proteomes" id="UP000182257">
    <property type="component" value="Unassembled WGS sequence"/>
</dbReference>
<evidence type="ECO:0000256" key="1">
    <source>
        <dbReference type="ARBA" id="ARBA00006315"/>
    </source>
</evidence>
<dbReference type="InterPro" id="IPR023473">
    <property type="entry name" value="AMMECR1"/>
</dbReference>
<comment type="similarity">
    <text evidence="1">Belongs to the MEMO1 family.</text>
</comment>
<evidence type="ECO:0000313" key="4">
    <source>
        <dbReference type="Proteomes" id="UP000182257"/>
    </source>
</evidence>
<dbReference type="NCBIfam" id="TIGR00296">
    <property type="entry name" value="TIGR00296 family protein"/>
    <property type="match status" value="1"/>
</dbReference>
<dbReference type="NCBIfam" id="TIGR04336">
    <property type="entry name" value="AmmeMemoSam_B"/>
    <property type="match status" value="1"/>
</dbReference>
<dbReference type="InterPro" id="IPR027623">
    <property type="entry name" value="AmmeMemoSam_A"/>
</dbReference>
<dbReference type="Pfam" id="PF01875">
    <property type="entry name" value="Memo"/>
    <property type="match status" value="1"/>
</dbReference>
<dbReference type="InterPro" id="IPR036071">
    <property type="entry name" value="AMMECR1_dom_sf"/>
</dbReference>
<reference evidence="3 4" key="1">
    <citation type="submission" date="2016-10" db="EMBL/GenBank/DDBJ databases">
        <authorList>
            <person name="de Groot N.N."/>
        </authorList>
    </citation>
    <scope>NUCLEOTIDE SEQUENCE [LARGE SCALE GENOMIC DNA]</scope>
    <source>
        <strain evidence="3 4">D31d</strain>
    </source>
</reference>
<gene>
    <name evidence="3" type="ORF">SAMN05216462_2162</name>
</gene>
<dbReference type="SUPFAM" id="SSF143447">
    <property type="entry name" value="AMMECR1-like"/>
    <property type="match status" value="1"/>
</dbReference>
<dbReference type="RefSeq" id="WP_074761542.1">
    <property type="nucleotide sequence ID" value="NZ_FNRF01000004.1"/>
</dbReference>
<dbReference type="PANTHER" id="PTHR11060:SF0">
    <property type="entry name" value="PROTEIN MEMO1"/>
    <property type="match status" value="1"/>
</dbReference>
<dbReference type="InterPro" id="IPR002733">
    <property type="entry name" value="AMMECR1_domain"/>
</dbReference>
<dbReference type="PROSITE" id="PS51112">
    <property type="entry name" value="AMMECR1"/>
    <property type="match status" value="1"/>
</dbReference>
<dbReference type="NCBIfam" id="TIGR04335">
    <property type="entry name" value="AmmeMemoSam_A"/>
    <property type="match status" value="1"/>
</dbReference>
<dbReference type="InterPro" id="IPR002737">
    <property type="entry name" value="MEMO1_fam"/>
</dbReference>
<protein>
    <recommendedName>
        <fullName evidence="2">AMMECR1 domain-containing protein</fullName>
    </recommendedName>
</protein>
<sequence>MKSELIRPATQANRFYTGDAKALENEVDSLLMRHNSSQVYDNLAALIVPHAGYYFSGNVAASAYMMIDAKKKYKRIFLLGPSHHEWLNGASVNTEADYYATPLGNVKVDHETAIELTKAYSIFAYHRSAHTQEHCLEVQLPFLQRRLGEVPPIVPIIISTNDYYKLKRMADVLKTYFTDENLFVISSDFSHYPSYQDACEVDAKTGKAIKTGDVEEFIAAIEANANSGKRNLATSACGEFAIVTLMLMMDSRYDIKHLMYQNSGDIDNRDLSRVVGYHSFAILRKNTSFALSDDDKKALKDIAFQSIKDTLDGKPIAQQPIRSSILNSKCGAFVSLHKHGRLRGCIGHFGEDFALHKIVAKMARAAAFEDPRFLPVTSDELADIDIEISVLTPMRRIQSFDEFELHRHGIYIKKGYRSGTFLPQVADEVNWTKEEFIGHCAQDKAGIGWDGWRDAELYVYEAIVF</sequence>
<dbReference type="PANTHER" id="PTHR11060">
    <property type="entry name" value="PROTEIN MEMO1"/>
    <property type="match status" value="1"/>
</dbReference>
<dbReference type="AlphaFoldDB" id="A0A1H4D743"/>
<dbReference type="InterPro" id="IPR027485">
    <property type="entry name" value="AMMECR1_N"/>
</dbReference>
<dbReference type="Gene3D" id="3.30.1490.150">
    <property type="entry name" value="Hypothetical protein ph0010, domain 2"/>
    <property type="match status" value="1"/>
</dbReference>
<name>A0A1H4D743_XYLRU</name>
<evidence type="ECO:0000313" key="3">
    <source>
        <dbReference type="EMBL" id="SEA68491.1"/>
    </source>
</evidence>
<feature type="domain" description="AMMECR1" evidence="2">
    <location>
        <begin position="294"/>
        <end position="465"/>
    </location>
</feature>
<dbReference type="CDD" id="cd07361">
    <property type="entry name" value="MEMO_like"/>
    <property type="match status" value="1"/>
</dbReference>
<dbReference type="Gene3D" id="3.30.700.20">
    <property type="entry name" value="Hypothetical protein ph0010, domain 1"/>
    <property type="match status" value="1"/>
</dbReference>
<organism evidence="3 4">
    <name type="scientific">Xylanibacter ruminicola</name>
    <name type="common">Prevotella ruminicola</name>
    <dbReference type="NCBI Taxonomy" id="839"/>
    <lineage>
        <taxon>Bacteria</taxon>
        <taxon>Pseudomonadati</taxon>
        <taxon>Bacteroidota</taxon>
        <taxon>Bacteroidia</taxon>
        <taxon>Bacteroidales</taxon>
        <taxon>Prevotellaceae</taxon>
        <taxon>Xylanibacter</taxon>
    </lineage>
</organism>
<accession>A0A1H4D743</accession>
<evidence type="ECO:0000259" key="2">
    <source>
        <dbReference type="PROSITE" id="PS51112"/>
    </source>
</evidence>
<proteinExistence type="inferred from homology"/>
<dbReference type="Pfam" id="PF01871">
    <property type="entry name" value="AMMECR1"/>
    <property type="match status" value="1"/>
</dbReference>